<feature type="non-terminal residue" evidence="2">
    <location>
        <position position="383"/>
    </location>
</feature>
<protein>
    <recommendedName>
        <fullName evidence="3">Aerotolerance regulator N-terminal domain-containing protein</fullName>
    </recommendedName>
</protein>
<gene>
    <name evidence="2" type="ORF">METZ01_LOCUS301485</name>
</gene>
<keyword evidence="1" id="KW-0472">Membrane</keyword>
<evidence type="ECO:0000313" key="2">
    <source>
        <dbReference type="EMBL" id="SVC48631.1"/>
    </source>
</evidence>
<evidence type="ECO:0008006" key="3">
    <source>
        <dbReference type="Google" id="ProtNLM"/>
    </source>
</evidence>
<accession>A0A382MMU3</accession>
<feature type="non-terminal residue" evidence="2">
    <location>
        <position position="1"/>
    </location>
</feature>
<keyword evidence="1" id="KW-1133">Transmembrane helix</keyword>
<dbReference type="AlphaFoldDB" id="A0A382MMU3"/>
<reference evidence="2" key="1">
    <citation type="submission" date="2018-05" db="EMBL/GenBank/DDBJ databases">
        <authorList>
            <person name="Lanie J.A."/>
            <person name="Ng W.-L."/>
            <person name="Kazmierczak K.M."/>
            <person name="Andrzejewski T.M."/>
            <person name="Davidsen T.M."/>
            <person name="Wayne K.J."/>
            <person name="Tettelin H."/>
            <person name="Glass J.I."/>
            <person name="Rusch D."/>
            <person name="Podicherti R."/>
            <person name="Tsui H.-C.T."/>
            <person name="Winkler M.E."/>
        </authorList>
    </citation>
    <scope>NUCLEOTIDE SEQUENCE</scope>
</reference>
<feature type="transmembrane region" description="Helical" evidence="1">
    <location>
        <begin position="12"/>
        <end position="30"/>
    </location>
</feature>
<proteinExistence type="predicted"/>
<name>A0A382MMU3_9ZZZZ</name>
<organism evidence="2">
    <name type="scientific">marine metagenome</name>
    <dbReference type="NCBI Taxonomy" id="408172"/>
    <lineage>
        <taxon>unclassified sequences</taxon>
        <taxon>metagenomes</taxon>
        <taxon>ecological metagenomes</taxon>
    </lineage>
</organism>
<sequence length="383" mass="40300">ELGVRGSRLLAVLRAISLVVILALLFDFRLPPLGGGSARSEWVLLDASLSMIAANPEGESAWEAAEERAQELERDGWTIVTFGANAESQEESEVGHPTAASTLLAPVLDRAVESGVGRVRVLSDLRLQDPVAVSSALASLPLEVEFERFGEGVSNAGVSRLEVPDLARTEGSVTAEVEVHGGNSGDSITVIISEEDSEVAEVRIVAPSPGFTSRVPVELPTPSETGRVRYEATVAFEPDGFSSDDTAISYASVGYEEGALVLISLQADWEPRFLLPVMEEVTGLPGLGYLRVGPDRFVPMGRAIERGVPVDSASVGLAASSAAVLVLHGLGSSADEWAQNLAVRPGRNVLLVVDAEGAELAGVLTGDPRDGEWYVSQEIPASP</sequence>
<evidence type="ECO:0000256" key="1">
    <source>
        <dbReference type="SAM" id="Phobius"/>
    </source>
</evidence>
<dbReference type="EMBL" id="UINC01093867">
    <property type="protein sequence ID" value="SVC48631.1"/>
    <property type="molecule type" value="Genomic_DNA"/>
</dbReference>
<keyword evidence="1" id="KW-0812">Transmembrane</keyword>